<evidence type="ECO:0000256" key="1">
    <source>
        <dbReference type="ARBA" id="ARBA00010364"/>
    </source>
</evidence>
<gene>
    <name evidence="3" type="ORF">PX52LOC_06726</name>
</gene>
<dbReference type="SMART" id="SM01152">
    <property type="entry name" value="DUF167"/>
    <property type="match status" value="1"/>
</dbReference>
<dbReference type="InterPro" id="IPR003746">
    <property type="entry name" value="DUF167"/>
</dbReference>
<evidence type="ECO:0000313" key="3">
    <source>
        <dbReference type="EMBL" id="QEL19649.1"/>
    </source>
</evidence>
<dbReference type="InterPro" id="IPR036591">
    <property type="entry name" value="YggU-like_sf"/>
</dbReference>
<organism evidence="3 4">
    <name type="scientific">Limnoglobus roseus</name>
    <dbReference type="NCBI Taxonomy" id="2598579"/>
    <lineage>
        <taxon>Bacteria</taxon>
        <taxon>Pseudomonadati</taxon>
        <taxon>Planctomycetota</taxon>
        <taxon>Planctomycetia</taxon>
        <taxon>Gemmatales</taxon>
        <taxon>Gemmataceae</taxon>
        <taxon>Limnoglobus</taxon>
    </lineage>
</organism>
<dbReference type="GO" id="GO:0005737">
    <property type="term" value="C:cytoplasm"/>
    <property type="evidence" value="ECO:0007669"/>
    <property type="project" value="TreeGrafter"/>
</dbReference>
<dbReference type="Gene3D" id="3.30.1200.10">
    <property type="entry name" value="YggU-like"/>
    <property type="match status" value="1"/>
</dbReference>
<sequence length="98" mass="10257">MIVIQPHAEGATLAVRAQPGAKKNAILGEHAGALKVAVTAPPEDGRANAAIVEVLKDALAVKRSQLELLSGAANRNKVFLVRDCTPDDLAARVREQIG</sequence>
<dbReference type="HAMAP" id="MF_00634">
    <property type="entry name" value="UPF0235"/>
    <property type="match status" value="1"/>
</dbReference>
<keyword evidence="4" id="KW-1185">Reference proteome</keyword>
<dbReference type="NCBIfam" id="TIGR00251">
    <property type="entry name" value="DUF167 family protein"/>
    <property type="match status" value="1"/>
</dbReference>
<evidence type="ECO:0000313" key="4">
    <source>
        <dbReference type="Proteomes" id="UP000324974"/>
    </source>
</evidence>
<dbReference type="RefSeq" id="WP_149114017.1">
    <property type="nucleotide sequence ID" value="NZ_CP042425.1"/>
</dbReference>
<dbReference type="PANTHER" id="PTHR13420">
    <property type="entry name" value="UPF0235 PROTEIN C15ORF40"/>
    <property type="match status" value="1"/>
</dbReference>
<dbReference type="OrthoDB" id="290224at2"/>
<evidence type="ECO:0000256" key="2">
    <source>
        <dbReference type="HAMAP-Rule" id="MF_00634"/>
    </source>
</evidence>
<dbReference type="Proteomes" id="UP000324974">
    <property type="component" value="Chromosome"/>
</dbReference>
<dbReference type="KEGG" id="lrs:PX52LOC_06726"/>
<proteinExistence type="inferred from homology"/>
<dbReference type="SUPFAM" id="SSF69786">
    <property type="entry name" value="YggU-like"/>
    <property type="match status" value="1"/>
</dbReference>
<dbReference type="AlphaFoldDB" id="A0A5C1AJS3"/>
<name>A0A5C1AJS3_9BACT</name>
<accession>A0A5C1AJS3</accession>
<dbReference type="EMBL" id="CP042425">
    <property type="protein sequence ID" value="QEL19649.1"/>
    <property type="molecule type" value="Genomic_DNA"/>
</dbReference>
<comment type="similarity">
    <text evidence="1 2">Belongs to the UPF0235 family.</text>
</comment>
<dbReference type="PANTHER" id="PTHR13420:SF7">
    <property type="entry name" value="UPF0235 PROTEIN C15ORF40"/>
    <property type="match status" value="1"/>
</dbReference>
<protein>
    <recommendedName>
        <fullName evidence="2">UPF0235 protein PX52LOC_06726</fullName>
    </recommendedName>
</protein>
<dbReference type="Pfam" id="PF02594">
    <property type="entry name" value="DUF167"/>
    <property type="match status" value="1"/>
</dbReference>
<reference evidence="4" key="1">
    <citation type="submission" date="2019-08" db="EMBL/GenBank/DDBJ databases">
        <title>Limnoglobus roseus gen. nov., sp. nov., a novel freshwater planctomycete with a giant genome from the family Gemmataceae.</title>
        <authorList>
            <person name="Kulichevskaya I.S."/>
            <person name="Naumoff D.G."/>
            <person name="Miroshnikov K."/>
            <person name="Ivanova A."/>
            <person name="Philippov D.A."/>
            <person name="Hakobyan A."/>
            <person name="Rijpstra I.C."/>
            <person name="Sinninghe Damste J.S."/>
            <person name="Liesack W."/>
            <person name="Dedysh S.N."/>
        </authorList>
    </citation>
    <scope>NUCLEOTIDE SEQUENCE [LARGE SCALE GENOMIC DNA]</scope>
    <source>
        <strain evidence="4">PX52</strain>
    </source>
</reference>